<dbReference type="Proteomes" id="UP001177021">
    <property type="component" value="Unassembled WGS sequence"/>
</dbReference>
<reference evidence="1" key="1">
    <citation type="submission" date="2023-10" db="EMBL/GenBank/DDBJ databases">
        <authorList>
            <person name="Rodriguez Cubillos JULIANA M."/>
            <person name="De Vega J."/>
        </authorList>
    </citation>
    <scope>NUCLEOTIDE SEQUENCE</scope>
</reference>
<protein>
    <submittedName>
        <fullName evidence="1">Uncharacterized protein</fullName>
    </submittedName>
</protein>
<evidence type="ECO:0000313" key="1">
    <source>
        <dbReference type="EMBL" id="CAJ2627765.1"/>
    </source>
</evidence>
<proteinExistence type="predicted"/>
<comment type="caution">
    <text evidence="1">The sequence shown here is derived from an EMBL/GenBank/DDBJ whole genome shotgun (WGS) entry which is preliminary data.</text>
</comment>
<gene>
    <name evidence="1" type="ORF">MILVUS5_LOCUS155</name>
</gene>
<sequence>MIIMENYSRSGVHDFTMASRKAEETIEDAYNFMMNWLTKAPTVYGIFHSKRKLCW</sequence>
<organism evidence="1 2">
    <name type="scientific">Trifolium pratense</name>
    <name type="common">Red clover</name>
    <dbReference type="NCBI Taxonomy" id="57577"/>
    <lineage>
        <taxon>Eukaryota</taxon>
        <taxon>Viridiplantae</taxon>
        <taxon>Streptophyta</taxon>
        <taxon>Embryophyta</taxon>
        <taxon>Tracheophyta</taxon>
        <taxon>Spermatophyta</taxon>
        <taxon>Magnoliopsida</taxon>
        <taxon>eudicotyledons</taxon>
        <taxon>Gunneridae</taxon>
        <taxon>Pentapetalae</taxon>
        <taxon>rosids</taxon>
        <taxon>fabids</taxon>
        <taxon>Fabales</taxon>
        <taxon>Fabaceae</taxon>
        <taxon>Papilionoideae</taxon>
        <taxon>50 kb inversion clade</taxon>
        <taxon>NPAAA clade</taxon>
        <taxon>Hologalegina</taxon>
        <taxon>IRL clade</taxon>
        <taxon>Trifolieae</taxon>
        <taxon>Trifolium</taxon>
    </lineage>
</organism>
<accession>A0ACB0I6V8</accession>
<dbReference type="EMBL" id="CASHSV030000001">
    <property type="protein sequence ID" value="CAJ2627765.1"/>
    <property type="molecule type" value="Genomic_DNA"/>
</dbReference>
<keyword evidence="2" id="KW-1185">Reference proteome</keyword>
<evidence type="ECO:0000313" key="2">
    <source>
        <dbReference type="Proteomes" id="UP001177021"/>
    </source>
</evidence>
<name>A0ACB0I6V8_TRIPR</name>